<keyword evidence="1" id="KW-1133">Transmembrane helix</keyword>
<feature type="transmembrane region" description="Helical" evidence="1">
    <location>
        <begin position="42"/>
        <end position="66"/>
    </location>
</feature>
<dbReference type="EMBL" id="JAVREI010000002">
    <property type="protein sequence ID" value="MDT0275250.1"/>
    <property type="molecule type" value="Genomic_DNA"/>
</dbReference>
<reference evidence="3" key="1">
    <citation type="submission" date="2023-07" db="EMBL/GenBank/DDBJ databases">
        <title>30 novel species of actinomycetes from the DSMZ collection.</title>
        <authorList>
            <person name="Nouioui I."/>
        </authorList>
    </citation>
    <scope>NUCLEOTIDE SEQUENCE [LARGE SCALE GENOMIC DNA]</scope>
    <source>
        <strain evidence="3">DSM 46792</strain>
    </source>
</reference>
<proteinExistence type="predicted"/>
<feature type="transmembrane region" description="Helical" evidence="1">
    <location>
        <begin position="118"/>
        <end position="148"/>
    </location>
</feature>
<name>A0ABU2K4X9_9ACTN</name>
<keyword evidence="1" id="KW-0472">Membrane</keyword>
<evidence type="ECO:0000313" key="3">
    <source>
        <dbReference type="Proteomes" id="UP001183222"/>
    </source>
</evidence>
<protein>
    <submittedName>
        <fullName evidence="2">Uncharacterized protein</fullName>
    </submittedName>
</protein>
<accession>A0ABU2K4X9</accession>
<keyword evidence="3" id="KW-1185">Reference proteome</keyword>
<feature type="transmembrane region" description="Helical" evidence="1">
    <location>
        <begin position="78"/>
        <end position="98"/>
    </location>
</feature>
<comment type="caution">
    <text evidence="2">The sequence shown here is derived from an EMBL/GenBank/DDBJ whole genome shotgun (WGS) entry which is preliminary data.</text>
</comment>
<keyword evidence="1" id="KW-0812">Transmembrane</keyword>
<dbReference type="Proteomes" id="UP001183222">
    <property type="component" value="Unassembled WGS sequence"/>
</dbReference>
<dbReference type="RefSeq" id="WP_311344077.1">
    <property type="nucleotide sequence ID" value="NZ_JAVREI010000002.1"/>
</dbReference>
<evidence type="ECO:0000256" key="1">
    <source>
        <dbReference type="SAM" id="Phobius"/>
    </source>
</evidence>
<gene>
    <name evidence="2" type="ORF">RM425_04990</name>
</gene>
<sequence length="163" mass="17601">MLAAWGAFLVTVPSALWRVLMIVGLMPGTQELRQFEIDGDGVLAYGYVFALSLVQLATGFLAVGLVRPWGECFLGRRVPLTPVVLAATLGGLAVVWIFDISMVGALLAGQRPDANLVSGVPLAVMVACYAPILLWGPLELLATAGYWLRRRRPTRAPARGRWV</sequence>
<organism evidence="2 3">
    <name type="scientific">Blastococcus goldschmidtiae</name>
    <dbReference type="NCBI Taxonomy" id="3075546"/>
    <lineage>
        <taxon>Bacteria</taxon>
        <taxon>Bacillati</taxon>
        <taxon>Actinomycetota</taxon>
        <taxon>Actinomycetes</taxon>
        <taxon>Geodermatophilales</taxon>
        <taxon>Geodermatophilaceae</taxon>
        <taxon>Blastococcus</taxon>
    </lineage>
</organism>
<evidence type="ECO:0000313" key="2">
    <source>
        <dbReference type="EMBL" id="MDT0275250.1"/>
    </source>
</evidence>